<dbReference type="InterPro" id="IPR007742">
    <property type="entry name" value="NosD_dom"/>
</dbReference>
<gene>
    <name evidence="7" type="ORF">MSMAW_1340</name>
</gene>
<dbReference type="Proteomes" id="UP000033058">
    <property type="component" value="Chromosome"/>
</dbReference>
<evidence type="ECO:0000256" key="1">
    <source>
        <dbReference type="ARBA" id="ARBA00004906"/>
    </source>
</evidence>
<proteinExistence type="predicted"/>
<feature type="domain" description="Carbohydrate-binding/sugar hydrolysis" evidence="6">
    <location>
        <begin position="674"/>
        <end position="799"/>
    </location>
</feature>
<keyword evidence="2" id="KW-0732">Signal</keyword>
<evidence type="ECO:0000256" key="3">
    <source>
        <dbReference type="ARBA" id="ARBA00022737"/>
    </source>
</evidence>
<dbReference type="InterPro" id="IPR012334">
    <property type="entry name" value="Pectin_lyas_fold"/>
</dbReference>
<dbReference type="InterPro" id="IPR006626">
    <property type="entry name" value="PbH1"/>
</dbReference>
<comment type="pathway">
    <text evidence="1">Protein modification; protein ubiquitination.</text>
</comment>
<dbReference type="InterPro" id="IPR026371">
    <property type="entry name" value="PGF_CTERM"/>
</dbReference>
<keyword evidence="3" id="KW-0677">Repeat</keyword>
<dbReference type="HOGENOM" id="CLU_009318_4_0_2"/>
<keyword evidence="5" id="KW-1133">Transmembrane helix</keyword>
<dbReference type="AlphaFoldDB" id="A0A0E3LF85"/>
<feature type="domain" description="Carbohydrate-binding/sugar hydrolysis" evidence="6">
    <location>
        <begin position="64"/>
        <end position="197"/>
    </location>
</feature>
<feature type="domain" description="Carbohydrate-binding/sugar hydrolysis" evidence="6">
    <location>
        <begin position="203"/>
        <end position="321"/>
    </location>
</feature>
<dbReference type="Gene3D" id="2.160.20.10">
    <property type="entry name" value="Single-stranded right-handed beta-helix, Pectin lyase-like"/>
    <property type="match status" value="4"/>
</dbReference>
<accession>A0A0E3LF85</accession>
<reference evidence="7 8" key="1">
    <citation type="submission" date="2014-07" db="EMBL/GenBank/DDBJ databases">
        <title>Methanogenic archaea and the global carbon cycle.</title>
        <authorList>
            <person name="Henriksen J.R."/>
            <person name="Luke J."/>
            <person name="Reinhart S."/>
            <person name="Benedict M.N."/>
            <person name="Youngblut N.D."/>
            <person name="Metcalf M.E."/>
            <person name="Whitaker R.J."/>
            <person name="Metcalf W.W."/>
        </authorList>
    </citation>
    <scope>NUCLEOTIDE SEQUENCE [LARGE SCALE GENOMIC DNA]</scope>
    <source>
        <strain evidence="7 8">WWM610</strain>
    </source>
</reference>
<evidence type="ECO:0000256" key="5">
    <source>
        <dbReference type="SAM" id="Phobius"/>
    </source>
</evidence>
<dbReference type="InterPro" id="IPR006633">
    <property type="entry name" value="Carb-bd_sugar_hydrolysis-dom"/>
</dbReference>
<dbReference type="NCBIfam" id="TIGR03804">
    <property type="entry name" value="para_beta_helix"/>
    <property type="match status" value="8"/>
</dbReference>
<dbReference type="PANTHER" id="PTHR22990">
    <property type="entry name" value="F-BOX ONLY PROTEIN"/>
    <property type="match status" value="1"/>
</dbReference>
<evidence type="ECO:0000256" key="2">
    <source>
        <dbReference type="ARBA" id="ARBA00022729"/>
    </source>
</evidence>
<sequence>MGILYKKNSLQILTLLVFLLIVINGSASAKSSPSVLYVDTEGNGNYTTIQDAVNNATSGDTIIVYPGTYTENVNVNVSNLSILSYSGNPEDTTVKYLGVLSHNFKISASDVTISGFNIAGSYPTGIYMSGVSGVNINGNRFSGNGCSVQIQGSSRCRLLNNTVTNSADKGFYIQTSSNCTLAGNTVSNTSSYGIYLLSSGNCTLDGNTISNVSGNGVYLYNSGNCNFTGNTVSNITGNTYVSTYDSGRGIHLYNSGSCTLAGNTVSDTDHYGIHLDSSSNCILTANAISDTYYEGICVYQSNGSTLDSNTISNATDGIYLYYSGGCNLAGNRILDTYDDGIYMYESDSCTLSGNEISDSPYGLYITSSDYCTLTGNMVSNANYGLSMYYSTGTVLRNNTASSGKYGFRLYDLENCTLANNNMSGNWYNFRLHSDESDLNHTTGNTIDTSNLVDGKPIYYLEGVQNPSIGTDAGVVYCINCGNAEIKDLVLQNNTYAIYLYNTSSNLQNNNINNTEFGVRIAYSHDVNVSDSRIDNSLYSGIELDEAVNVTINNNTVQNSTQGVYIFSSRNCTLTGNSIRDSGSRYLLYNSANSEINSVNSELIKEEENTPIKENSPGNSKLYGVRGGYGVGIRSEYSWDLRFENNIVDNEDIAGIYLEECQNVGFVKNLVRDTGVVGIYAMESSGVEFLDNTVQNVTGIYLLPSSKNPSFVSSSLVSGGPDFLGYGIYFINLQDLKLKGNTVKDCSSVWGVSLIEPVNATLANNTLQNCLGGLVTISGENVSISGCSANNCISGGILVINNEEGAGDGYTVSGCKVERSYLGLLAAGEGNFTGNTLSGNSYGLVIYDVNNSLICDNIVTGNCLAGIAFDPDLEEIIPHTGLLRSMESPASGNNTIYNNYFNNVNNTLFCSEANNTWNTSKTAGKSIVGGPYLGGNYWANPSGTGFSENCTDADRDGIADSSCEIKNGTFDYLPLTVIPSTKTTHKSSTNYVPSGVSPGVTGMDSVQKRVVAGTRTGFKFNNPVSDILRLSFTSQQYSGNVIVRVEVFGDAGPEEKPEGEVYRLMNIRVGNERFESESNIRGASINFRVMKSWVEENNIDVSTIKINRFHNEKWNPLATELTYEDGEYYYFTAETPGFSRYAITGEKLGTAVITPTQEEENGSVTGEEQTAGIRRRTPGFESIFAVFGVLASVFFAKKRLLK</sequence>
<dbReference type="Pfam" id="PF05048">
    <property type="entry name" value="NosD"/>
    <property type="match status" value="3"/>
</dbReference>
<dbReference type="PATRIC" id="fig|1434117.4.peg.1705"/>
<dbReference type="PANTHER" id="PTHR22990:SF15">
    <property type="entry name" value="F-BOX ONLY PROTEIN 10"/>
    <property type="match status" value="1"/>
</dbReference>
<protein>
    <recommendedName>
        <fullName evidence="6">Carbohydrate-binding/sugar hydrolysis domain-containing protein</fullName>
    </recommendedName>
</protein>
<feature type="domain" description="Carbohydrate-binding/sugar hydrolysis" evidence="6">
    <location>
        <begin position="805"/>
        <end position="960"/>
    </location>
</feature>
<evidence type="ECO:0000256" key="4">
    <source>
        <dbReference type="ARBA" id="ARBA00022786"/>
    </source>
</evidence>
<dbReference type="SMART" id="SM00722">
    <property type="entry name" value="CASH"/>
    <property type="match status" value="5"/>
</dbReference>
<dbReference type="InterPro" id="IPR026453">
    <property type="entry name" value="PGF_pre_PGF"/>
</dbReference>
<name>A0A0E3LF85_METMZ</name>
<feature type="transmembrane region" description="Helical" evidence="5">
    <location>
        <begin position="1178"/>
        <end position="1195"/>
    </location>
</feature>
<keyword evidence="5" id="KW-0812">Transmembrane</keyword>
<dbReference type="InterPro" id="IPR022441">
    <property type="entry name" value="Para_beta_helix_rpt-2"/>
</dbReference>
<keyword evidence="5" id="KW-0472">Membrane</keyword>
<evidence type="ECO:0000313" key="7">
    <source>
        <dbReference type="EMBL" id="AKB40331.1"/>
    </source>
</evidence>
<evidence type="ECO:0000259" key="6">
    <source>
        <dbReference type="SMART" id="SM00722"/>
    </source>
</evidence>
<dbReference type="SUPFAM" id="SSF51126">
    <property type="entry name" value="Pectin lyase-like"/>
    <property type="match status" value="4"/>
</dbReference>
<dbReference type="NCBIfam" id="TIGR04213">
    <property type="entry name" value="PGF_pre_PGF"/>
    <property type="match status" value="1"/>
</dbReference>
<dbReference type="Pfam" id="PF13229">
    <property type="entry name" value="Beta_helix"/>
    <property type="match status" value="1"/>
</dbReference>
<dbReference type="Pfam" id="PF18204">
    <property type="entry name" value="PGF-CTERM"/>
    <property type="match status" value="1"/>
</dbReference>
<dbReference type="EMBL" id="CP009509">
    <property type="protein sequence ID" value="AKB40331.1"/>
    <property type="molecule type" value="Genomic_DNA"/>
</dbReference>
<organism evidence="7 8">
    <name type="scientific">Methanosarcina mazei WWM610</name>
    <dbReference type="NCBI Taxonomy" id="1434117"/>
    <lineage>
        <taxon>Archaea</taxon>
        <taxon>Methanobacteriati</taxon>
        <taxon>Methanobacteriota</taxon>
        <taxon>Stenosarchaea group</taxon>
        <taxon>Methanomicrobia</taxon>
        <taxon>Methanosarcinales</taxon>
        <taxon>Methanosarcinaceae</taxon>
        <taxon>Methanosarcina</taxon>
    </lineage>
</organism>
<evidence type="ECO:0000313" key="8">
    <source>
        <dbReference type="Proteomes" id="UP000033058"/>
    </source>
</evidence>
<dbReference type="InterPro" id="IPR039448">
    <property type="entry name" value="Beta_helix"/>
</dbReference>
<dbReference type="SMART" id="SM00710">
    <property type="entry name" value="PbH1"/>
    <property type="match status" value="26"/>
</dbReference>
<keyword evidence="4" id="KW-0833">Ubl conjugation pathway</keyword>
<feature type="domain" description="Carbohydrate-binding/sugar hydrolysis" evidence="6">
    <location>
        <begin position="327"/>
        <end position="544"/>
    </location>
</feature>
<dbReference type="InterPro" id="IPR011050">
    <property type="entry name" value="Pectin_lyase_fold/virulence"/>
</dbReference>
<dbReference type="InterPro" id="IPR051550">
    <property type="entry name" value="SCF-Subunits/Alg-Epimerases"/>
</dbReference>